<evidence type="ECO:0000313" key="3">
    <source>
        <dbReference type="Proteomes" id="UP000694044"/>
    </source>
</evidence>
<accession>A0A8T1WFL5</accession>
<dbReference type="Proteomes" id="UP000694044">
    <property type="component" value="Unassembled WGS sequence"/>
</dbReference>
<gene>
    <name evidence="2" type="ORF">PHYPSEUDO_007942</name>
</gene>
<keyword evidence="3" id="KW-1185">Reference proteome</keyword>
<dbReference type="OrthoDB" id="102001at2759"/>
<protein>
    <submittedName>
        <fullName evidence="2">Uncharacterized protein</fullName>
    </submittedName>
</protein>
<name>A0A8T1WFL5_9STRA</name>
<feature type="signal peptide" evidence="1">
    <location>
        <begin position="1"/>
        <end position="20"/>
    </location>
</feature>
<organism evidence="2 3">
    <name type="scientific">Phytophthora pseudosyringae</name>
    <dbReference type="NCBI Taxonomy" id="221518"/>
    <lineage>
        <taxon>Eukaryota</taxon>
        <taxon>Sar</taxon>
        <taxon>Stramenopiles</taxon>
        <taxon>Oomycota</taxon>
        <taxon>Peronosporomycetes</taxon>
        <taxon>Peronosporales</taxon>
        <taxon>Peronosporaceae</taxon>
        <taxon>Phytophthora</taxon>
    </lineage>
</organism>
<feature type="chain" id="PRO_5035938413" evidence="1">
    <location>
        <begin position="21"/>
        <end position="362"/>
    </location>
</feature>
<proteinExistence type="predicted"/>
<dbReference type="EMBL" id="JAGDFM010000032">
    <property type="protein sequence ID" value="KAG7390419.1"/>
    <property type="molecule type" value="Genomic_DNA"/>
</dbReference>
<evidence type="ECO:0000256" key="1">
    <source>
        <dbReference type="SAM" id="SignalP"/>
    </source>
</evidence>
<dbReference type="AlphaFoldDB" id="A0A8T1WFL5"/>
<comment type="caution">
    <text evidence="2">The sequence shown here is derived from an EMBL/GenBank/DDBJ whole genome shotgun (WGS) entry which is preliminary data.</text>
</comment>
<keyword evidence="1" id="KW-0732">Signal</keyword>
<sequence length="362" mass="37846">MAKFFGFLATIAATVGAVSAGNGSAVTTVSPATLAPTVTPSVSPVTLAPTVAPAAIPATLAPTAAPTAGNATLTPTVAPPAVNATCVLANFETATADFIALNNLVNIIKTSPALLKQYVSDPLLIQNQTLAAQNVSFLGYTFETTPTINWLNVSGITTIAPMPVNVTGNNTLGLGTDFTGTIALVGTVTVEVAQPDHKWYQICWVDLLHPIKCQPQIITVDVALAVSKPEIVTNLEANLFECASGVATSACQNLTVTSIMTGALGGDLTSVTTAIYKNFKDAKVNTLTLGWDLITNIDFAFHNSSKFTAQIINGLLDFSAKELNKKGDYYRVFLDVAQKLLLSLLNKVIDTQLEPAFGATCL</sequence>
<reference evidence="2" key="1">
    <citation type="submission" date="2021-02" db="EMBL/GenBank/DDBJ databases">
        <authorList>
            <person name="Palmer J.M."/>
        </authorList>
    </citation>
    <scope>NUCLEOTIDE SEQUENCE</scope>
    <source>
        <strain evidence="2">SCRP734</strain>
    </source>
</reference>
<evidence type="ECO:0000313" key="2">
    <source>
        <dbReference type="EMBL" id="KAG7390419.1"/>
    </source>
</evidence>